<dbReference type="GeneID" id="96156698"/>
<protein>
    <submittedName>
        <fullName evidence="12">Acyl-CoA dehydrogenase</fullName>
    </submittedName>
</protein>
<comment type="similarity">
    <text evidence="2 7">Belongs to the acyl-CoA dehydrogenase family.</text>
</comment>
<dbReference type="GO" id="GO:0050660">
    <property type="term" value="F:flavin adenine dinucleotide binding"/>
    <property type="evidence" value="ECO:0007669"/>
    <property type="project" value="InterPro"/>
</dbReference>
<comment type="subunit">
    <text evidence="3">Homodimer.</text>
</comment>
<evidence type="ECO:0000256" key="4">
    <source>
        <dbReference type="ARBA" id="ARBA00022630"/>
    </source>
</evidence>
<dbReference type="EMBL" id="CP040637">
    <property type="protein sequence ID" value="QCW03889.1"/>
    <property type="molecule type" value="Genomic_DNA"/>
</dbReference>
<dbReference type="InterPro" id="IPR009075">
    <property type="entry name" value="AcylCo_DH/oxidase_C"/>
</dbReference>
<evidence type="ECO:0000259" key="10">
    <source>
        <dbReference type="Pfam" id="PF02770"/>
    </source>
</evidence>
<dbReference type="InterPro" id="IPR009100">
    <property type="entry name" value="AcylCoA_DH/oxidase_NM_dom_sf"/>
</dbReference>
<dbReference type="SUPFAM" id="SSF47203">
    <property type="entry name" value="Acyl-CoA dehydrogenase C-terminal domain-like"/>
    <property type="match status" value="1"/>
</dbReference>
<reference evidence="13" key="1">
    <citation type="submission" date="2019-05" db="EMBL/GenBank/DDBJ databases">
        <title>Complete Genome Sequence and Methylation Pattern of the Halophilic Archaeon Natrinema pallidum BOL6-1.</title>
        <authorList>
            <person name="DasSarma P."/>
            <person name="DasSarma B.P."/>
            <person name="DasSarma S.L."/>
            <person name="Martinez F.L."/>
            <person name="Guzman D."/>
            <person name="Roberts R.J."/>
            <person name="DasSarma S."/>
        </authorList>
    </citation>
    <scope>NUCLEOTIDE SEQUENCE [LARGE SCALE GENOMIC DNA]</scope>
    <source>
        <strain evidence="13">BOL6-1</strain>
    </source>
</reference>
<keyword evidence="13" id="KW-1185">Reference proteome</keyword>
<dbReference type="Pfam" id="PF00441">
    <property type="entry name" value="Acyl-CoA_dh_1"/>
    <property type="match status" value="1"/>
</dbReference>
<dbReference type="GO" id="GO:0033539">
    <property type="term" value="P:fatty acid beta-oxidation using acyl-CoA dehydrogenase"/>
    <property type="evidence" value="ECO:0007669"/>
    <property type="project" value="TreeGrafter"/>
</dbReference>
<feature type="region of interest" description="Disordered" evidence="8">
    <location>
        <begin position="394"/>
        <end position="413"/>
    </location>
</feature>
<dbReference type="KEGG" id="npl:FGF80_11855"/>
<feature type="domain" description="Acyl-CoA dehydrogenase/oxidase N-terminal" evidence="11">
    <location>
        <begin position="7"/>
        <end position="123"/>
    </location>
</feature>
<dbReference type="InterPro" id="IPR046373">
    <property type="entry name" value="Acyl-CoA_Oxase/DH_mid-dom_sf"/>
</dbReference>
<dbReference type="Pfam" id="PF02771">
    <property type="entry name" value="Acyl-CoA_dh_N"/>
    <property type="match status" value="1"/>
</dbReference>
<dbReference type="InterPro" id="IPR006091">
    <property type="entry name" value="Acyl-CoA_Oxase/DH_mid-dom"/>
</dbReference>
<evidence type="ECO:0000256" key="3">
    <source>
        <dbReference type="ARBA" id="ARBA00011738"/>
    </source>
</evidence>
<dbReference type="AlphaFoldDB" id="A0A4P9TGK7"/>
<dbReference type="Gene3D" id="1.20.140.10">
    <property type="entry name" value="Butyryl-CoA Dehydrogenase, subunit A, domain 3"/>
    <property type="match status" value="1"/>
</dbReference>
<accession>A0A4P9TGK7</accession>
<evidence type="ECO:0000256" key="2">
    <source>
        <dbReference type="ARBA" id="ARBA00009347"/>
    </source>
</evidence>
<keyword evidence="4 7" id="KW-0285">Flavoprotein</keyword>
<evidence type="ECO:0000256" key="6">
    <source>
        <dbReference type="ARBA" id="ARBA00023002"/>
    </source>
</evidence>
<dbReference type="GO" id="GO:0005737">
    <property type="term" value="C:cytoplasm"/>
    <property type="evidence" value="ECO:0007669"/>
    <property type="project" value="TreeGrafter"/>
</dbReference>
<dbReference type="InterPro" id="IPR037069">
    <property type="entry name" value="AcylCoA_DH/ox_N_sf"/>
</dbReference>
<evidence type="ECO:0000313" key="12">
    <source>
        <dbReference type="EMBL" id="QCW03889.1"/>
    </source>
</evidence>
<evidence type="ECO:0000256" key="5">
    <source>
        <dbReference type="ARBA" id="ARBA00022827"/>
    </source>
</evidence>
<dbReference type="RefSeq" id="WP_138654193.1">
    <property type="nucleotide sequence ID" value="NZ_CP040637.1"/>
</dbReference>
<dbReference type="SUPFAM" id="SSF56645">
    <property type="entry name" value="Acyl-CoA dehydrogenase NM domain-like"/>
    <property type="match status" value="1"/>
</dbReference>
<dbReference type="Gene3D" id="2.40.110.10">
    <property type="entry name" value="Butyryl-CoA Dehydrogenase, subunit A, domain 2"/>
    <property type="match status" value="1"/>
</dbReference>
<evidence type="ECO:0000313" key="13">
    <source>
        <dbReference type="Proteomes" id="UP000307562"/>
    </source>
</evidence>
<dbReference type="Pfam" id="PF02770">
    <property type="entry name" value="Acyl-CoA_dh_M"/>
    <property type="match status" value="1"/>
</dbReference>
<sequence>MRYNDSDQAREVAARAADLMEEVVLPLERERAGGMTVSSGTVTDLREAAREYDVYAPQIPDEYGGMGLSFRESLPAFEEAGRSLLGQVAMRVDAPDEGNMHLLELVGDELQKETYLEPLVAGEIKSGFSMTEPMQGAGSDPKMIRTTAEKDGDEWVIDGHKWWTTQGVEADVLIVLARTDPEAHPYEACSLFLVPADADGVDVIRDVPHMGGGNHGVSHAEIRYENVRVPEEHLLGELNEGFTHAQARLGPARLTHCMRYSGMAQRSLDIAKAYISDRRGFDSTLSDKQSLRHRIADAETKLHMARTGIRDAADRIAAGDEARVPVSMCKVFTANITQDAIDLAVQCCGANGIGKDLPLSDFYESVRQFRIVDGADEVHRRVIARAAFEDVPEEELEPLTRFGDPNRDRSANH</sequence>
<feature type="domain" description="Acyl-CoA dehydrogenase/oxidase C-terminal" evidence="9">
    <location>
        <begin position="239"/>
        <end position="387"/>
    </location>
</feature>
<organism evidence="12 13">
    <name type="scientific">Natrinema pallidum</name>
    <dbReference type="NCBI Taxonomy" id="69527"/>
    <lineage>
        <taxon>Archaea</taxon>
        <taxon>Methanobacteriati</taxon>
        <taxon>Methanobacteriota</taxon>
        <taxon>Stenosarchaea group</taxon>
        <taxon>Halobacteria</taxon>
        <taxon>Halobacteriales</taxon>
        <taxon>Natrialbaceae</taxon>
        <taxon>Natrinema</taxon>
    </lineage>
</organism>
<evidence type="ECO:0000256" key="1">
    <source>
        <dbReference type="ARBA" id="ARBA00001974"/>
    </source>
</evidence>
<dbReference type="PANTHER" id="PTHR48083:SF13">
    <property type="entry name" value="ACYL-COA DEHYDROGENASE FAMILY MEMBER 11"/>
    <property type="match status" value="1"/>
</dbReference>
<evidence type="ECO:0000259" key="11">
    <source>
        <dbReference type="Pfam" id="PF02771"/>
    </source>
</evidence>
<dbReference type="InterPro" id="IPR013786">
    <property type="entry name" value="AcylCoA_DH/ox_N"/>
</dbReference>
<dbReference type="InterPro" id="IPR050741">
    <property type="entry name" value="Acyl-CoA_dehydrogenase"/>
</dbReference>
<comment type="cofactor">
    <cofactor evidence="1 7">
        <name>FAD</name>
        <dbReference type="ChEBI" id="CHEBI:57692"/>
    </cofactor>
</comment>
<dbReference type="Gene3D" id="1.10.540.10">
    <property type="entry name" value="Acyl-CoA dehydrogenase/oxidase, N-terminal domain"/>
    <property type="match status" value="1"/>
</dbReference>
<feature type="domain" description="Acyl-CoA oxidase/dehydrogenase middle" evidence="10">
    <location>
        <begin position="128"/>
        <end position="227"/>
    </location>
</feature>
<keyword evidence="6 7" id="KW-0560">Oxidoreductase</keyword>
<dbReference type="InterPro" id="IPR036250">
    <property type="entry name" value="AcylCo_DH-like_C"/>
</dbReference>
<evidence type="ECO:0000259" key="9">
    <source>
        <dbReference type="Pfam" id="PF00441"/>
    </source>
</evidence>
<dbReference type="FunFam" id="2.40.110.10:FF:000002">
    <property type="entry name" value="Acyl-CoA dehydrogenase fadE12"/>
    <property type="match status" value="1"/>
</dbReference>
<keyword evidence="5 7" id="KW-0274">FAD</keyword>
<evidence type="ECO:0000256" key="8">
    <source>
        <dbReference type="SAM" id="MobiDB-lite"/>
    </source>
</evidence>
<dbReference type="PANTHER" id="PTHR48083">
    <property type="entry name" value="MEDIUM-CHAIN SPECIFIC ACYL-COA DEHYDROGENASE, MITOCHONDRIAL-RELATED"/>
    <property type="match status" value="1"/>
</dbReference>
<dbReference type="GO" id="GO:0003995">
    <property type="term" value="F:acyl-CoA dehydrogenase activity"/>
    <property type="evidence" value="ECO:0007669"/>
    <property type="project" value="TreeGrafter"/>
</dbReference>
<dbReference type="Proteomes" id="UP000307562">
    <property type="component" value="Chromosome"/>
</dbReference>
<name>A0A4P9TGK7_9EURY</name>
<gene>
    <name evidence="12" type="ORF">FGF80_11855</name>
</gene>
<proteinExistence type="inferred from homology"/>
<evidence type="ECO:0000256" key="7">
    <source>
        <dbReference type="RuleBase" id="RU362125"/>
    </source>
</evidence>
<feature type="compositionally biased region" description="Basic and acidic residues" evidence="8">
    <location>
        <begin position="404"/>
        <end position="413"/>
    </location>
</feature>